<reference evidence="2 3" key="1">
    <citation type="submission" date="2013-08" db="EMBL/GenBank/DDBJ databases">
        <title>Genome of Pontibacillus chungwhensis.</title>
        <authorList>
            <person name="Wang Q."/>
            <person name="Wang G."/>
        </authorList>
    </citation>
    <scope>NUCLEOTIDE SEQUENCE [LARGE SCALE GENOMIC DNA]</scope>
    <source>
        <strain evidence="2 3">BH030062</strain>
    </source>
</reference>
<dbReference type="PANTHER" id="PTHR21310">
    <property type="entry name" value="AMINOGLYCOSIDE PHOSPHOTRANSFERASE-RELATED-RELATED"/>
    <property type="match status" value="1"/>
</dbReference>
<sequence>MNLGEPIAEGNTAKIYISDGHIIKVFKEHLPSTEAQKEAKKQEFALSCGLPVPRIVNVMTIEGKPAIVMEYIKGESIGVRFMDNPNEAECYLKQSVEVQYNVHSIPCNGLESMTEKLADQIKATSMLEAAQKEKLLDLLKESNYTPKLCHGDFHLYNLIQTESGISIIDWVDASSGDPRADVYRTYLLYLQHSKDLAERYLTIYCEMSGFKKGDILQWAPIIAGARLSEHVASEDVSRLLNIVNLYCPV</sequence>
<dbReference type="RefSeq" id="WP_036781799.1">
    <property type="nucleotide sequence ID" value="NZ_AVBG01000004.1"/>
</dbReference>
<dbReference type="InterPro" id="IPR011009">
    <property type="entry name" value="Kinase-like_dom_sf"/>
</dbReference>
<keyword evidence="2" id="KW-0808">Transferase</keyword>
<dbReference type="Proteomes" id="UP000030153">
    <property type="component" value="Unassembled WGS sequence"/>
</dbReference>
<keyword evidence="3" id="KW-1185">Reference proteome</keyword>
<feature type="domain" description="Aminoglycoside phosphotransferase" evidence="1">
    <location>
        <begin position="5"/>
        <end position="208"/>
    </location>
</feature>
<dbReference type="InterPro" id="IPR002575">
    <property type="entry name" value="Aminoglycoside_PTrfase"/>
</dbReference>
<dbReference type="EMBL" id="AVBG01000004">
    <property type="protein sequence ID" value="KGP91788.1"/>
    <property type="molecule type" value="Genomic_DNA"/>
</dbReference>
<dbReference type="STRING" id="1385513.N780_15525"/>
<dbReference type="SUPFAM" id="SSF56112">
    <property type="entry name" value="Protein kinase-like (PK-like)"/>
    <property type="match status" value="1"/>
</dbReference>
<evidence type="ECO:0000313" key="2">
    <source>
        <dbReference type="EMBL" id="KGP91788.1"/>
    </source>
</evidence>
<dbReference type="InterPro" id="IPR051678">
    <property type="entry name" value="AGP_Transferase"/>
</dbReference>
<evidence type="ECO:0000313" key="3">
    <source>
        <dbReference type="Proteomes" id="UP000030153"/>
    </source>
</evidence>
<name>A0A0A2UYF0_9BACI</name>
<protein>
    <submittedName>
        <fullName evidence="2">Aminoglycoside phosphotransferase</fullName>
    </submittedName>
</protein>
<proteinExistence type="predicted"/>
<dbReference type="eggNOG" id="COG0510">
    <property type="taxonomic scope" value="Bacteria"/>
</dbReference>
<accession>A0A0A2UYF0</accession>
<organism evidence="2 3">
    <name type="scientific">Pontibacillus chungwhensis BH030062</name>
    <dbReference type="NCBI Taxonomy" id="1385513"/>
    <lineage>
        <taxon>Bacteria</taxon>
        <taxon>Bacillati</taxon>
        <taxon>Bacillota</taxon>
        <taxon>Bacilli</taxon>
        <taxon>Bacillales</taxon>
        <taxon>Bacillaceae</taxon>
        <taxon>Pontibacillus</taxon>
    </lineage>
</organism>
<dbReference type="Gene3D" id="3.90.1200.10">
    <property type="match status" value="1"/>
</dbReference>
<dbReference type="OrthoDB" id="9800774at2"/>
<evidence type="ECO:0000259" key="1">
    <source>
        <dbReference type="Pfam" id="PF01636"/>
    </source>
</evidence>
<comment type="caution">
    <text evidence="2">The sequence shown here is derived from an EMBL/GenBank/DDBJ whole genome shotgun (WGS) entry which is preliminary data.</text>
</comment>
<dbReference type="AlphaFoldDB" id="A0A0A2UYF0"/>
<gene>
    <name evidence="2" type="ORF">N780_15525</name>
</gene>
<dbReference type="GO" id="GO:0016740">
    <property type="term" value="F:transferase activity"/>
    <property type="evidence" value="ECO:0007669"/>
    <property type="project" value="UniProtKB-KW"/>
</dbReference>
<dbReference type="Pfam" id="PF01636">
    <property type="entry name" value="APH"/>
    <property type="match status" value="1"/>
</dbReference>